<dbReference type="Pfam" id="PF03717">
    <property type="entry name" value="PBP_dimer"/>
    <property type="match status" value="1"/>
</dbReference>
<dbReference type="OrthoDB" id="9804124at2"/>
<dbReference type="GO" id="GO:0008658">
    <property type="term" value="F:penicillin binding"/>
    <property type="evidence" value="ECO:0007669"/>
    <property type="project" value="InterPro"/>
</dbReference>
<keyword evidence="4" id="KW-1133">Transmembrane helix</keyword>
<dbReference type="AlphaFoldDB" id="A0A4Q9BE61"/>
<evidence type="ECO:0000313" key="7">
    <source>
        <dbReference type="Proteomes" id="UP000293583"/>
    </source>
</evidence>
<dbReference type="EMBL" id="SEWY01000002">
    <property type="protein sequence ID" value="TBH74284.1"/>
    <property type="molecule type" value="Genomic_DNA"/>
</dbReference>
<dbReference type="Gene3D" id="3.30.450.330">
    <property type="match status" value="1"/>
</dbReference>
<dbReference type="CDD" id="cd06575">
    <property type="entry name" value="PASTA_Pbp2x-like_2"/>
    <property type="match status" value="1"/>
</dbReference>
<dbReference type="SMART" id="SM00740">
    <property type="entry name" value="PASTA"/>
    <property type="match status" value="1"/>
</dbReference>
<dbReference type="InterPro" id="IPR036138">
    <property type="entry name" value="PBP_dimer_sf"/>
</dbReference>
<dbReference type="SUPFAM" id="SSF56519">
    <property type="entry name" value="Penicillin binding protein dimerisation domain"/>
    <property type="match status" value="1"/>
</dbReference>
<keyword evidence="3 4" id="KW-0472">Membrane</keyword>
<feature type="transmembrane region" description="Helical" evidence="4">
    <location>
        <begin position="20"/>
        <end position="39"/>
    </location>
</feature>
<evidence type="ECO:0000313" key="6">
    <source>
        <dbReference type="EMBL" id="TBH74284.1"/>
    </source>
</evidence>
<evidence type="ECO:0000259" key="5">
    <source>
        <dbReference type="PROSITE" id="PS51178"/>
    </source>
</evidence>
<feature type="domain" description="PASTA" evidence="5">
    <location>
        <begin position="658"/>
        <end position="716"/>
    </location>
</feature>
<dbReference type="GO" id="GO:0005886">
    <property type="term" value="C:plasma membrane"/>
    <property type="evidence" value="ECO:0007669"/>
    <property type="project" value="TreeGrafter"/>
</dbReference>
<dbReference type="SUPFAM" id="SSF54184">
    <property type="entry name" value="Penicillin-binding protein 2x (pbp-2x), c-terminal domain"/>
    <property type="match status" value="1"/>
</dbReference>
<dbReference type="GO" id="GO:0004180">
    <property type="term" value="F:carboxypeptidase activity"/>
    <property type="evidence" value="ECO:0007669"/>
    <property type="project" value="UniProtKB-KW"/>
</dbReference>
<dbReference type="InterPro" id="IPR005311">
    <property type="entry name" value="PBP_dimer"/>
</dbReference>
<comment type="subcellular location">
    <subcellularLocation>
        <location evidence="1">Membrane</location>
    </subcellularLocation>
</comment>
<dbReference type="Gene3D" id="3.90.1310.10">
    <property type="entry name" value="Penicillin-binding protein 2a (Domain 2)"/>
    <property type="match status" value="1"/>
</dbReference>
<dbReference type="PROSITE" id="PS51178">
    <property type="entry name" value="PASTA"/>
    <property type="match status" value="1"/>
</dbReference>
<evidence type="ECO:0000256" key="3">
    <source>
        <dbReference type="ARBA" id="ARBA00023136"/>
    </source>
</evidence>
<keyword evidence="7" id="KW-1185">Reference proteome</keyword>
<dbReference type="PANTHER" id="PTHR30627">
    <property type="entry name" value="PEPTIDOGLYCAN D,D-TRANSPEPTIDASE"/>
    <property type="match status" value="1"/>
</dbReference>
<dbReference type="SUPFAM" id="SSF56601">
    <property type="entry name" value="beta-lactamase/transpeptidase-like"/>
    <property type="match status" value="1"/>
</dbReference>
<dbReference type="Proteomes" id="UP000293583">
    <property type="component" value="Unassembled WGS sequence"/>
</dbReference>
<keyword evidence="2" id="KW-0378">Hydrolase</keyword>
<organism evidence="6 7">
    <name type="scientific">Aquirufa antheringensis</name>
    <dbReference type="NCBI Taxonomy" id="2516559"/>
    <lineage>
        <taxon>Bacteria</taxon>
        <taxon>Pseudomonadati</taxon>
        <taxon>Bacteroidota</taxon>
        <taxon>Cytophagia</taxon>
        <taxon>Cytophagales</taxon>
        <taxon>Flectobacillaceae</taxon>
        <taxon>Aquirufa</taxon>
    </lineage>
</organism>
<dbReference type="Pfam" id="PF00905">
    <property type="entry name" value="Transpeptidase"/>
    <property type="match status" value="1"/>
</dbReference>
<dbReference type="InterPro" id="IPR001460">
    <property type="entry name" value="PCN-bd_Tpept"/>
</dbReference>
<dbReference type="GO" id="GO:0071555">
    <property type="term" value="P:cell wall organization"/>
    <property type="evidence" value="ECO:0007669"/>
    <property type="project" value="TreeGrafter"/>
</dbReference>
<evidence type="ECO:0000256" key="1">
    <source>
        <dbReference type="ARBA" id="ARBA00004370"/>
    </source>
</evidence>
<dbReference type="PANTHER" id="PTHR30627:SF1">
    <property type="entry name" value="PEPTIDOGLYCAN D,D-TRANSPEPTIDASE FTSI"/>
    <property type="match status" value="1"/>
</dbReference>
<evidence type="ECO:0000256" key="2">
    <source>
        <dbReference type="ARBA" id="ARBA00022645"/>
    </source>
</evidence>
<dbReference type="Gene3D" id="3.40.710.10">
    <property type="entry name" value="DD-peptidase/beta-lactamase superfamily"/>
    <property type="match status" value="1"/>
</dbReference>
<dbReference type="RefSeq" id="WP_130922790.1">
    <property type="nucleotide sequence ID" value="NZ_SEWY01000002.1"/>
</dbReference>
<keyword evidence="2" id="KW-0121">Carboxypeptidase</keyword>
<reference evidence="6 7" key="1">
    <citation type="submission" date="2019-02" db="EMBL/GenBank/DDBJ databases">
        <title>Genome of a new Bacteroidetes strain.</title>
        <authorList>
            <person name="Pitt A."/>
        </authorList>
    </citation>
    <scope>NUCLEOTIDE SEQUENCE [LARGE SCALE GENOMIC DNA]</scope>
    <source>
        <strain evidence="6 7">103A-SOEBACH</strain>
    </source>
</reference>
<dbReference type="Gene3D" id="3.30.10.20">
    <property type="match status" value="1"/>
</dbReference>
<keyword evidence="4" id="KW-0812">Transmembrane</keyword>
<keyword evidence="2" id="KW-0645">Protease</keyword>
<proteinExistence type="predicted"/>
<name>A0A4Q9BE61_9BACT</name>
<gene>
    <name evidence="6" type="ORF">EWU20_03875</name>
</gene>
<evidence type="ECO:0000256" key="4">
    <source>
        <dbReference type="SAM" id="Phobius"/>
    </source>
</evidence>
<dbReference type="InterPro" id="IPR012338">
    <property type="entry name" value="Beta-lactam/transpept-like"/>
</dbReference>
<dbReference type="InterPro" id="IPR050515">
    <property type="entry name" value="Beta-lactam/transpept"/>
</dbReference>
<dbReference type="Pfam" id="PF03793">
    <property type="entry name" value="PASTA"/>
    <property type="match status" value="1"/>
</dbReference>
<comment type="caution">
    <text evidence="6">The sequence shown here is derived from an EMBL/GenBank/DDBJ whole genome shotgun (WGS) entry which is preliminary data.</text>
</comment>
<dbReference type="InterPro" id="IPR005543">
    <property type="entry name" value="PASTA_dom"/>
</dbReference>
<protein>
    <submittedName>
        <fullName evidence="6">PASTA domain-containing protein</fullName>
    </submittedName>
</protein>
<accession>A0A4Q9BE61</accession>
<sequence>MAKEKRPNIRGLITRRFYTFFIIILAVFLYLLFSLYKVVVLKGPKFRSEAMATYVKKRKIEATRGNIYSDDGSLLSTTLPKYRLGMDPSVLTGNAKADEFYKQHIDGLAAALANFFKDRTADEYKEKIAAARRSGRTYLLLNNRLLDFQEKKKVLSFPLFKEAKNSNKSGVVFDKINVRYAPFGQMAYRTVGYLKDLRDKGRVGIENSFDKELRGEFGEGMYEKMDNNTWRPEPGDEPKLPVAGVDLHSTLDINIQEIVESALLNGMKKFKGNYAVAIVMEVSTGKIKALSNIAANPLSPTGYSETYNYALLEARDPGSVFKLPSIMAVLEEKNYPLTKMVNTGDGKFRLYNGVMSDSHPLGTISLEQVIESSSNVGTMKLVQEAFGTTNNEKFYNYLKKYHLIESLDFQLKPSRKPVFPVPSKWDGLQLLWSSVGYSTQYTPLQILAFYNAIANNGYWIQPIIVSKATRGDEVVTDYMATQMRDSKPLCSPETLKKLQIMLEGVVTKGTANNIKGSVYGIAGKTGTAQRTVTGAKGYRKGNYYTTFAGYFPVKNPKYSIIIAVDEPKGNSEGTYARQVTAPVFKEIADRIYLRDMKLQQTLRGYLPDSLNKNKLSSTLHPADQNILFSHLGLPKVEENGQWLNFNLEKKTVRNQAITMTPKTVPNVVGMNLRDALFALENKGLKVRANGFGTVTNQSIPAGTAAAKNSLVFIQLH</sequence>